<feature type="transmembrane region" description="Helical" evidence="1">
    <location>
        <begin position="44"/>
        <end position="69"/>
    </location>
</feature>
<proteinExistence type="predicted"/>
<dbReference type="Proteomes" id="UP000318447">
    <property type="component" value="Unassembled WGS sequence"/>
</dbReference>
<feature type="transmembrane region" description="Helical" evidence="1">
    <location>
        <begin position="76"/>
        <end position="99"/>
    </location>
</feature>
<reference evidence="3" key="1">
    <citation type="submission" date="2019-02" db="EMBL/GenBank/DDBJ databases">
        <title>FDA dAtabase for Regulatory Grade micrObial Sequences (FDA-ARGOS): Supporting development and validation of Infectious Disease Dx tests.</title>
        <authorList>
            <person name="Duncan R."/>
            <person name="Fisher C."/>
            <person name="Tallon L."/>
            <person name="Sadzewicz L."/>
            <person name="Sengamalay N."/>
            <person name="Ott S."/>
            <person name="Godinez A."/>
            <person name="Nagaraj S."/>
            <person name="Vavikolanu K."/>
            <person name="Nadendla S."/>
            <person name="Aluvathingal J."/>
            <person name="Sichtig H."/>
        </authorList>
    </citation>
    <scope>NUCLEOTIDE SEQUENCE [LARGE SCALE GENOMIC DNA]</scope>
    <source>
        <strain evidence="3">FDAARGOS_361</strain>
    </source>
</reference>
<evidence type="ECO:0000313" key="3">
    <source>
        <dbReference type="Proteomes" id="UP000318447"/>
    </source>
</evidence>
<gene>
    <name evidence="2" type="ORF">CGC21_2665</name>
</gene>
<dbReference type="AlphaFoldDB" id="A0A504XUI7"/>
<protein>
    <submittedName>
        <fullName evidence="2">Putative integral membrane protein</fullName>
    </submittedName>
</protein>
<name>A0A504XUI7_LEIDO</name>
<dbReference type="EMBL" id="RHLC01000037">
    <property type="protein sequence ID" value="TPP51465.1"/>
    <property type="molecule type" value="Genomic_DNA"/>
</dbReference>
<comment type="caution">
    <text evidence="2">The sequence shown here is derived from an EMBL/GenBank/DDBJ whole genome shotgun (WGS) entry which is preliminary data.</text>
</comment>
<sequence>MKAFAALRMSHTICMTLRFTGTIIGVLILSFVGDIARGNDTNLLVVFLIGIAFMETSSSYGETVDLLFVQRYPPPIPIFLITLPVAVVHWFIFTMGLLAPHNVVAVAYADGRRPPEAVVYIAEDVAHFMALFDCYCKVPREGSFRVAGPSTITTVGWLALVKAKFVSIPTSRSFETGVATLALRLNTA</sequence>
<evidence type="ECO:0000313" key="2">
    <source>
        <dbReference type="EMBL" id="TPP51465.1"/>
    </source>
</evidence>
<organism evidence="2 3">
    <name type="scientific">Leishmania donovani</name>
    <dbReference type="NCBI Taxonomy" id="5661"/>
    <lineage>
        <taxon>Eukaryota</taxon>
        <taxon>Discoba</taxon>
        <taxon>Euglenozoa</taxon>
        <taxon>Kinetoplastea</taxon>
        <taxon>Metakinetoplastina</taxon>
        <taxon>Trypanosomatida</taxon>
        <taxon>Trypanosomatidae</taxon>
        <taxon>Leishmaniinae</taxon>
        <taxon>Leishmania</taxon>
    </lineage>
</organism>
<accession>A0A504XUI7</accession>
<keyword evidence="1" id="KW-0472">Membrane</keyword>
<keyword evidence="1" id="KW-0812">Transmembrane</keyword>
<evidence type="ECO:0000256" key="1">
    <source>
        <dbReference type="SAM" id="Phobius"/>
    </source>
</evidence>
<keyword evidence="1" id="KW-1133">Transmembrane helix</keyword>
<feature type="transmembrane region" description="Helical" evidence="1">
    <location>
        <begin position="12"/>
        <end position="32"/>
    </location>
</feature>